<dbReference type="GO" id="GO:0004674">
    <property type="term" value="F:protein serine/threonine kinase activity"/>
    <property type="evidence" value="ECO:0007669"/>
    <property type="project" value="UniProtKB-EC"/>
</dbReference>
<evidence type="ECO:0000256" key="10">
    <source>
        <dbReference type="ARBA" id="ARBA00047899"/>
    </source>
</evidence>
<reference evidence="14" key="1">
    <citation type="journal article" date="2017" name="Nat. Microbiol.">
        <title>Global analysis of biosynthetic gene clusters reveals vast potential of secondary metabolite production in Penicillium species.</title>
        <authorList>
            <person name="Nielsen J.C."/>
            <person name="Grijseels S."/>
            <person name="Prigent S."/>
            <person name="Ji B."/>
            <person name="Dainat J."/>
            <person name="Nielsen K.F."/>
            <person name="Frisvad J.C."/>
            <person name="Workman M."/>
            <person name="Nielsen J."/>
        </authorList>
    </citation>
    <scope>NUCLEOTIDE SEQUENCE [LARGE SCALE GENOMIC DNA]</scope>
    <source>
        <strain evidence="14">IBT 29486</strain>
    </source>
</reference>
<evidence type="ECO:0000256" key="6">
    <source>
        <dbReference type="ARBA" id="ARBA00019973"/>
    </source>
</evidence>
<comment type="subunit">
    <text evidence="3">Component of the EKC/KEOPS complex composed of at least BUD32, CGI121, GON7, KAE1 and PCC1; the whole complex dimerizes.</text>
</comment>
<dbReference type="InterPro" id="IPR001245">
    <property type="entry name" value="Ser-Thr/Tyr_kinase_cat_dom"/>
</dbReference>
<accession>A0A1V6S1M6</accession>
<evidence type="ECO:0000313" key="14">
    <source>
        <dbReference type="Proteomes" id="UP000191518"/>
    </source>
</evidence>
<evidence type="ECO:0000256" key="5">
    <source>
        <dbReference type="ARBA" id="ARBA00013948"/>
    </source>
</evidence>
<dbReference type="PROSITE" id="PS50011">
    <property type="entry name" value="PROTEIN_KINASE_DOM"/>
    <property type="match status" value="1"/>
</dbReference>
<dbReference type="PROSITE" id="PS00109">
    <property type="entry name" value="PROTEIN_KINASE_TYR"/>
    <property type="match status" value="1"/>
</dbReference>
<feature type="domain" description="Protein kinase" evidence="12">
    <location>
        <begin position="1"/>
        <end position="172"/>
    </location>
</feature>
<comment type="catalytic activity">
    <reaction evidence="11">
        <text>L-seryl-[protein] + ATP = O-phospho-L-seryl-[protein] + ADP + H(+)</text>
        <dbReference type="Rhea" id="RHEA:17989"/>
        <dbReference type="Rhea" id="RHEA-COMP:9863"/>
        <dbReference type="Rhea" id="RHEA-COMP:11604"/>
        <dbReference type="ChEBI" id="CHEBI:15378"/>
        <dbReference type="ChEBI" id="CHEBI:29999"/>
        <dbReference type="ChEBI" id="CHEBI:30616"/>
        <dbReference type="ChEBI" id="CHEBI:83421"/>
        <dbReference type="ChEBI" id="CHEBI:456216"/>
        <dbReference type="EC" id="2.7.11.1"/>
    </reaction>
</comment>
<evidence type="ECO:0000256" key="4">
    <source>
        <dbReference type="ARBA" id="ARBA00012513"/>
    </source>
</evidence>
<organism evidence="13 14">
    <name type="scientific">Penicillium vulpinum</name>
    <dbReference type="NCBI Taxonomy" id="29845"/>
    <lineage>
        <taxon>Eukaryota</taxon>
        <taxon>Fungi</taxon>
        <taxon>Dikarya</taxon>
        <taxon>Ascomycota</taxon>
        <taxon>Pezizomycotina</taxon>
        <taxon>Eurotiomycetes</taxon>
        <taxon>Eurotiomycetidae</taxon>
        <taxon>Eurotiales</taxon>
        <taxon>Aspergillaceae</taxon>
        <taxon>Penicillium</taxon>
    </lineage>
</organism>
<evidence type="ECO:0000256" key="1">
    <source>
        <dbReference type="ARBA" id="ARBA00003747"/>
    </source>
</evidence>
<dbReference type="PANTHER" id="PTHR44329:SF293">
    <property type="entry name" value="MITOGEN-ACTIVATED PROTEIN KINASE KINASE KINASE"/>
    <property type="match status" value="1"/>
</dbReference>
<evidence type="ECO:0000256" key="3">
    <source>
        <dbReference type="ARBA" id="ARBA00011534"/>
    </source>
</evidence>
<dbReference type="STRING" id="29845.A0A1V6S1M6"/>
<keyword evidence="7" id="KW-0779">Telomere</keyword>
<sequence>MEYLENGNLKEYVPQSMQNITPQLQLKWSRQAAKALGVLHALQIIHCDLSPRNFLLDLNLDVKIADFGGASLCGSDPSATPATRFRHPGYDWNAPPVFEDDIFSLGSLVYFIMTGSYPYKDILSDEVEKLYQVQQFPDVSSIICGTVIMQCWHRRIHSAHTVYDALSAVKRH</sequence>
<dbReference type="GO" id="GO:0005524">
    <property type="term" value="F:ATP binding"/>
    <property type="evidence" value="ECO:0007669"/>
    <property type="project" value="InterPro"/>
</dbReference>
<comment type="subcellular location">
    <subcellularLocation>
        <location evidence="2">Chromosome</location>
        <location evidence="2">Telomere</location>
    </subcellularLocation>
</comment>
<dbReference type="InterPro" id="IPR008266">
    <property type="entry name" value="Tyr_kinase_AS"/>
</dbReference>
<dbReference type="InterPro" id="IPR051681">
    <property type="entry name" value="Ser/Thr_Kinases-Pseudokinases"/>
</dbReference>
<evidence type="ECO:0000256" key="7">
    <source>
        <dbReference type="ARBA" id="ARBA00022895"/>
    </source>
</evidence>
<dbReference type="EMBL" id="MDYP01000012">
    <property type="protein sequence ID" value="OQE07649.1"/>
    <property type="molecule type" value="Genomic_DNA"/>
</dbReference>
<evidence type="ECO:0000256" key="8">
    <source>
        <dbReference type="ARBA" id="ARBA00030980"/>
    </source>
</evidence>
<dbReference type="EC" id="2.7.11.1" evidence="4"/>
<proteinExistence type="predicted"/>
<dbReference type="InterPro" id="IPR011009">
    <property type="entry name" value="Kinase-like_dom_sf"/>
</dbReference>
<dbReference type="PANTHER" id="PTHR44329">
    <property type="entry name" value="SERINE/THREONINE-PROTEIN KINASE TNNI3K-RELATED"/>
    <property type="match status" value="1"/>
</dbReference>
<dbReference type="SUPFAM" id="SSF56112">
    <property type="entry name" value="Protein kinase-like (PK-like)"/>
    <property type="match status" value="1"/>
</dbReference>
<protein>
    <recommendedName>
        <fullName evidence="6">EKC/KEOPS complex subunit BUD32</fullName>
        <ecNumber evidence="4">2.7.11.1</ecNumber>
    </recommendedName>
    <alternativeName>
        <fullName evidence="8 9">Atypical Serine/threonine protein kinase BUD32</fullName>
    </alternativeName>
    <alternativeName>
        <fullName evidence="5">EKC/KEOPS complex subunit bud32</fullName>
    </alternativeName>
</protein>
<comment type="catalytic activity">
    <reaction evidence="10">
        <text>L-threonyl-[protein] + ATP = O-phospho-L-threonyl-[protein] + ADP + H(+)</text>
        <dbReference type="Rhea" id="RHEA:46608"/>
        <dbReference type="Rhea" id="RHEA-COMP:11060"/>
        <dbReference type="Rhea" id="RHEA-COMP:11605"/>
        <dbReference type="ChEBI" id="CHEBI:15378"/>
        <dbReference type="ChEBI" id="CHEBI:30013"/>
        <dbReference type="ChEBI" id="CHEBI:30616"/>
        <dbReference type="ChEBI" id="CHEBI:61977"/>
        <dbReference type="ChEBI" id="CHEBI:456216"/>
        <dbReference type="EC" id="2.7.11.1"/>
    </reaction>
</comment>
<keyword evidence="7" id="KW-0158">Chromosome</keyword>
<evidence type="ECO:0000313" key="13">
    <source>
        <dbReference type="EMBL" id="OQE07649.1"/>
    </source>
</evidence>
<evidence type="ECO:0000256" key="11">
    <source>
        <dbReference type="ARBA" id="ARBA00048679"/>
    </source>
</evidence>
<comment type="caution">
    <text evidence="13">The sequence shown here is derived from an EMBL/GenBank/DDBJ whole genome shotgun (WGS) entry which is preliminary data.</text>
</comment>
<dbReference type="InterPro" id="IPR000719">
    <property type="entry name" value="Prot_kinase_dom"/>
</dbReference>
<evidence type="ECO:0000256" key="9">
    <source>
        <dbReference type="ARBA" id="ARBA00033194"/>
    </source>
</evidence>
<dbReference type="Proteomes" id="UP000191518">
    <property type="component" value="Unassembled WGS sequence"/>
</dbReference>
<keyword evidence="14" id="KW-1185">Reference proteome</keyword>
<comment type="function">
    <text evidence="1">Component of the EKC/KEOPS complex that is required for the formation of a threonylcarbamoyl group on adenosine at position 37 (t(6)A37) in tRNAs that read codons beginning with adenine. The complex is probably involved in the transfer of the threonylcarbamoyl moiety of threonylcarbamoyl-AMP (TC-AMP) to the N6 group of A37. BUD32 has ATPase activity in the context of the EKC/KEOPS complex and likely plays a supporting role to the catalytic subunit KAE1. The EKC/KEOPS complex also promotes both telomere uncapping and telomere elongation. The complex is required for efficient recruitment of transcriptional coactivators.</text>
</comment>
<dbReference type="Pfam" id="PF07714">
    <property type="entry name" value="PK_Tyr_Ser-Thr"/>
    <property type="match status" value="1"/>
</dbReference>
<dbReference type="AlphaFoldDB" id="A0A1V6S1M6"/>
<evidence type="ECO:0000259" key="12">
    <source>
        <dbReference type="PROSITE" id="PS50011"/>
    </source>
</evidence>
<name>A0A1V6S1M6_9EURO</name>
<dbReference type="GO" id="GO:0000781">
    <property type="term" value="C:chromosome, telomeric region"/>
    <property type="evidence" value="ECO:0007669"/>
    <property type="project" value="UniProtKB-SubCell"/>
</dbReference>
<dbReference type="Gene3D" id="1.10.510.10">
    <property type="entry name" value="Transferase(Phosphotransferase) domain 1"/>
    <property type="match status" value="1"/>
</dbReference>
<evidence type="ECO:0000256" key="2">
    <source>
        <dbReference type="ARBA" id="ARBA00004574"/>
    </source>
</evidence>
<gene>
    <name evidence="13" type="ORF">PENVUL_c012G09258</name>
</gene>